<feature type="domain" description="Rad50/SbcC-type AAA" evidence="2">
    <location>
        <begin position="18"/>
        <end position="244"/>
    </location>
</feature>
<protein>
    <recommendedName>
        <fullName evidence="2">Rad50/SbcC-type AAA domain-containing protein</fullName>
    </recommendedName>
</protein>
<dbReference type="Gene3D" id="3.40.50.300">
    <property type="entry name" value="P-loop containing nucleotide triphosphate hydrolases"/>
    <property type="match status" value="1"/>
</dbReference>
<dbReference type="Pfam" id="PF13476">
    <property type="entry name" value="AAA_23"/>
    <property type="match status" value="1"/>
</dbReference>
<keyword evidence="1" id="KW-0175">Coiled coil</keyword>
<sequence>MGKIHFLIPTLKSFSVKDYALFSSDWTFNLKSGLNLFLGINAIGKTTSIKMIVFGFVGPYKDLEDKIIDPAFFIDRIDNNKKDLQPYVSLSFSLGNTQLNVSRSIRTGKIVALKLNDEEIESSDLDEVYVFLLQEHGNIDSIKDLTFILQHLVVREEEGSYLFWSQEEQLEVIRIIGFDKKLQAEFKSLYKKLQEADSEYKRKADYISQIRRRQRMLIKTQEELDSTSPAKKSREEFSRELNGLIEERDKRQSAFNALVKREAELEGKWNSNEGEIIEIESQLENLSKDYRTIENSFYQNAFDTHTNELDMILDKINSHSSCSLCNTKLSREKVRIVNSKYDSSHCPICESQLKIVNEGKRESTDIKKLEILSAKIEKLKQHYKVLNDESAPILNQLAEIRDKIHEHNRSIRNLNISILSVKKDIDDNYSHGVETISEIEVKLKRNDEEIEEIRPQAEKLLAVKNELIINARQKHNELNDELKDIKGGLLEIFHIYSSIFFTDSVDLFLKYDTKPKGLEVNSPYFLPVLDRKTRLYQTQVSTSEANILEYIFRISLLQMHYNVTGNKPTTIIETSEGSFDVGKTIRLGKTIKEFGKNDFPITIITNLSKIEFLKQIIPEEERKDRCFQILKYAKMDSETKNVVDKNLEELKLT</sequence>
<dbReference type="Proteomes" id="UP000240608">
    <property type="component" value="Unassembled WGS sequence"/>
</dbReference>
<organism evidence="3 4">
    <name type="scientific">Marivirga lumbricoides</name>
    <dbReference type="NCBI Taxonomy" id="1046115"/>
    <lineage>
        <taxon>Bacteria</taxon>
        <taxon>Pseudomonadati</taxon>
        <taxon>Bacteroidota</taxon>
        <taxon>Cytophagia</taxon>
        <taxon>Cytophagales</taxon>
        <taxon>Marivirgaceae</taxon>
        <taxon>Marivirga</taxon>
    </lineage>
</organism>
<dbReference type="PANTHER" id="PTHR32114:SF2">
    <property type="entry name" value="ABC TRANSPORTER ABCH.3"/>
    <property type="match status" value="1"/>
</dbReference>
<feature type="coiled-coil region" evidence="1">
    <location>
        <begin position="369"/>
        <end position="417"/>
    </location>
</feature>
<evidence type="ECO:0000259" key="2">
    <source>
        <dbReference type="Pfam" id="PF13476"/>
    </source>
</evidence>
<dbReference type="GO" id="GO:0006302">
    <property type="term" value="P:double-strand break repair"/>
    <property type="evidence" value="ECO:0007669"/>
    <property type="project" value="InterPro"/>
</dbReference>
<reference evidence="3 4" key="1">
    <citation type="submission" date="2018-03" db="EMBL/GenBank/DDBJ databases">
        <title>Cross-interface Injection: A General Nanoliter Liquid Handling Method Applied to Single Cells Genome Amplification Automated Nanoliter Liquid Handling Applied to Single Cell Multiple Displacement Amplification.</title>
        <authorList>
            <person name="Yun J."/>
            <person name="Xu P."/>
            <person name="Xu J."/>
            <person name="Dai X."/>
            <person name="Wang Y."/>
            <person name="Zheng X."/>
            <person name="Cao C."/>
            <person name="Yi Q."/>
            <person name="Zhu Y."/>
            <person name="Wang L."/>
            <person name="Dong Z."/>
            <person name="Huang Y."/>
            <person name="Huang L."/>
            <person name="Du W."/>
        </authorList>
    </citation>
    <scope>NUCLEOTIDE SEQUENCE [LARGE SCALE GENOMIC DNA]</scope>
    <source>
        <strain evidence="3 4">Z-D1-2</strain>
    </source>
</reference>
<evidence type="ECO:0000256" key="1">
    <source>
        <dbReference type="SAM" id="Coils"/>
    </source>
</evidence>
<evidence type="ECO:0000313" key="3">
    <source>
        <dbReference type="EMBL" id="PTB96345.1"/>
    </source>
</evidence>
<dbReference type="PANTHER" id="PTHR32114">
    <property type="entry name" value="ABC TRANSPORTER ABCH.3"/>
    <property type="match status" value="1"/>
</dbReference>
<gene>
    <name evidence="3" type="ORF">C9994_07815</name>
</gene>
<dbReference type="SUPFAM" id="SSF52540">
    <property type="entry name" value="P-loop containing nucleoside triphosphate hydrolases"/>
    <property type="match status" value="1"/>
</dbReference>
<proteinExistence type="predicted"/>
<dbReference type="InterPro" id="IPR038729">
    <property type="entry name" value="Rad50/SbcC_AAA"/>
</dbReference>
<dbReference type="InterPro" id="IPR027417">
    <property type="entry name" value="P-loop_NTPase"/>
</dbReference>
<dbReference type="Gene3D" id="1.10.287.1490">
    <property type="match status" value="1"/>
</dbReference>
<name>A0A2T4DRB0_9BACT</name>
<dbReference type="EMBL" id="PYVU01000055">
    <property type="protein sequence ID" value="PTB96345.1"/>
    <property type="molecule type" value="Genomic_DNA"/>
</dbReference>
<dbReference type="AlphaFoldDB" id="A0A2T4DRB0"/>
<evidence type="ECO:0000313" key="4">
    <source>
        <dbReference type="Proteomes" id="UP000240608"/>
    </source>
</evidence>
<comment type="caution">
    <text evidence="3">The sequence shown here is derived from an EMBL/GenBank/DDBJ whole genome shotgun (WGS) entry which is preliminary data.</text>
</comment>
<dbReference type="GO" id="GO:0016887">
    <property type="term" value="F:ATP hydrolysis activity"/>
    <property type="evidence" value="ECO:0007669"/>
    <property type="project" value="InterPro"/>
</dbReference>
<accession>A0A2T4DRB0</accession>